<dbReference type="AlphaFoldDB" id="Q093Y3"/>
<dbReference type="PATRIC" id="fig|378806.16.peg.6185"/>
<feature type="compositionally biased region" description="Basic residues" evidence="5">
    <location>
        <begin position="418"/>
        <end position="432"/>
    </location>
</feature>
<feature type="domain" description="Transposase IS4-like" evidence="6">
    <location>
        <begin position="162"/>
        <end position="347"/>
    </location>
</feature>
<dbReference type="OrthoDB" id="5422352at2"/>
<keyword evidence="9" id="KW-1185">Reference proteome</keyword>
<comment type="similarity">
    <text evidence="1">Belongs to the transposase 11 family.</text>
</comment>
<sequence length="457" mass="51069">MALDDVFERFVRKSPLSVMARLLMQRALSAEWMEGLFQEHRQRQYTKELLFSAEVGLMELVALGLRPSLHAAAQDSEELKVSQQALYEKVNHTEPELVRALVQGSGERLTPIVKQLKLQQEPWAAGYRVRVLDGNKLAASEKRLKPLRGFRGAAMPGQSLVVYAPEWDLVVDILPAEDAHAQERALMGPILERVQPGELWLADRNFSTKNILFGIEETGAAFLVREHAQTPHPKEVGTLKEVGRSKTGVVFEQAVEIEAEGGKRLALRRVEVHLDEPTENGDTCIRLLTNVPAERMGALEVAELYRRRWSIEGMFGRLESVLHSEVHALGHPRAALLAFGVSVMAYNVLAVLLAAVEEEHHLQATEVSSYYVAGEVKATYSGMMIALPEKTWSTFESQSDEALSQTLRQMARQINPAKLRKHPRGPKKKVKKGYVPAEQARRQVSTARVLRGDESTG</sequence>
<evidence type="ECO:0000259" key="6">
    <source>
        <dbReference type="Pfam" id="PF01609"/>
    </source>
</evidence>
<dbReference type="PANTHER" id="PTHR33258">
    <property type="entry name" value="TRANSPOSASE INSL FOR INSERTION SEQUENCE ELEMENT IS186A-RELATED"/>
    <property type="match status" value="1"/>
</dbReference>
<dbReference type="InterPro" id="IPR047952">
    <property type="entry name" value="Transpos_IS4"/>
</dbReference>
<dbReference type="Proteomes" id="UP000032702">
    <property type="component" value="Unassembled WGS sequence"/>
</dbReference>
<dbReference type="PANTHER" id="PTHR33258:SF1">
    <property type="entry name" value="TRANSPOSASE INSL FOR INSERTION SEQUENCE ELEMENT IS186A-RELATED"/>
    <property type="match status" value="1"/>
</dbReference>
<feature type="region of interest" description="Disordered" evidence="5">
    <location>
        <begin position="418"/>
        <end position="457"/>
    </location>
</feature>
<evidence type="ECO:0000313" key="10">
    <source>
        <dbReference type="Proteomes" id="UP000032702"/>
    </source>
</evidence>
<dbReference type="InterPro" id="IPR012337">
    <property type="entry name" value="RNaseH-like_sf"/>
</dbReference>
<dbReference type="Pfam" id="PF01609">
    <property type="entry name" value="DDE_Tnp_1"/>
    <property type="match status" value="1"/>
</dbReference>
<dbReference type="eggNOG" id="COG3385">
    <property type="taxonomic scope" value="Bacteria"/>
</dbReference>
<evidence type="ECO:0000313" key="7">
    <source>
        <dbReference type="EMBL" id="ADO69772.1"/>
    </source>
</evidence>
<organism evidence="8 10">
    <name type="scientific">Stigmatella aurantiaca (strain DW4/3-1)</name>
    <dbReference type="NCBI Taxonomy" id="378806"/>
    <lineage>
        <taxon>Bacteria</taxon>
        <taxon>Pseudomonadati</taxon>
        <taxon>Myxococcota</taxon>
        <taxon>Myxococcia</taxon>
        <taxon>Myxococcales</taxon>
        <taxon>Cystobacterineae</taxon>
        <taxon>Archangiaceae</taxon>
        <taxon>Stigmatella</taxon>
    </lineage>
</organism>
<evidence type="ECO:0000256" key="4">
    <source>
        <dbReference type="ARBA" id="ARBA00023172"/>
    </source>
</evidence>
<reference evidence="8 10" key="1">
    <citation type="submission" date="2006-04" db="EMBL/GenBank/DDBJ databases">
        <authorList>
            <person name="Nierman W.C."/>
        </authorList>
    </citation>
    <scope>NUCLEOTIDE SEQUENCE [LARGE SCALE GENOMIC DNA]</scope>
    <source>
        <strain evidence="8 10">DW4/3-1</strain>
    </source>
</reference>
<dbReference type="STRING" id="378806.STAUR_1968"/>
<keyword evidence="4" id="KW-0233">DNA recombination</keyword>
<evidence type="ECO:0000256" key="3">
    <source>
        <dbReference type="ARBA" id="ARBA00023125"/>
    </source>
</evidence>
<dbReference type="Gene3D" id="3.90.350.10">
    <property type="entry name" value="Transposase Inhibitor Protein From Tn5, Chain A, domain 1"/>
    <property type="match status" value="1"/>
</dbReference>
<dbReference type="EMBL" id="AAMD01000042">
    <property type="protein sequence ID" value="EAU67024.1"/>
    <property type="molecule type" value="Genomic_DNA"/>
</dbReference>
<dbReference type="KEGG" id="sur:STAUR_1968"/>
<gene>
    <name evidence="7" type="ordered locus">STAUR_1968</name>
    <name evidence="8" type="ORF">STIAU_3497</name>
</gene>
<accession>Q093Y3</accession>
<reference evidence="7 9" key="2">
    <citation type="journal article" date="2011" name="Mol. Biol. Evol.">
        <title>Comparative genomic analysis of fruiting body formation in Myxococcales.</title>
        <authorList>
            <person name="Huntley S."/>
            <person name="Hamann N."/>
            <person name="Wegener-Feldbrugge S."/>
            <person name="Treuner-Lange A."/>
            <person name="Kube M."/>
            <person name="Reinhardt R."/>
            <person name="Klages S."/>
            <person name="Muller R."/>
            <person name="Ronning C.M."/>
            <person name="Nierman W.C."/>
            <person name="Sogaard-Andersen L."/>
        </authorList>
    </citation>
    <scope>NUCLEOTIDE SEQUENCE [LARGE SCALE GENOMIC DNA]</scope>
    <source>
        <strain evidence="7 9">DW4/3-1</strain>
    </source>
</reference>
<dbReference type="EMBL" id="CP002271">
    <property type="protein sequence ID" value="ADO69772.1"/>
    <property type="molecule type" value="Genomic_DNA"/>
</dbReference>
<evidence type="ECO:0000256" key="2">
    <source>
        <dbReference type="ARBA" id="ARBA00022578"/>
    </source>
</evidence>
<dbReference type="Proteomes" id="UP000001351">
    <property type="component" value="Chromosome"/>
</dbReference>
<evidence type="ECO:0000256" key="5">
    <source>
        <dbReference type="SAM" id="MobiDB-lite"/>
    </source>
</evidence>
<keyword evidence="2" id="KW-0815">Transposition</keyword>
<dbReference type="GO" id="GO:0003677">
    <property type="term" value="F:DNA binding"/>
    <property type="evidence" value="ECO:0007669"/>
    <property type="project" value="UniProtKB-KW"/>
</dbReference>
<proteinExistence type="inferred from homology"/>
<name>Q093Y3_STIAD</name>
<dbReference type="InterPro" id="IPR002559">
    <property type="entry name" value="Transposase_11"/>
</dbReference>
<dbReference type="HOGENOM" id="CLU_047560_0_0_7"/>
<protein>
    <submittedName>
        <fullName evidence="8">Isrso13-transposase protein</fullName>
    </submittedName>
</protein>
<keyword evidence="3" id="KW-0238">DNA-binding</keyword>
<evidence type="ECO:0000313" key="8">
    <source>
        <dbReference type="EMBL" id="EAU67024.1"/>
    </source>
</evidence>
<dbReference type="NCBIfam" id="NF033592">
    <property type="entry name" value="transpos_IS4_1"/>
    <property type="match status" value="1"/>
</dbReference>
<dbReference type="GO" id="GO:0006313">
    <property type="term" value="P:DNA transposition"/>
    <property type="evidence" value="ECO:0007669"/>
    <property type="project" value="InterPro"/>
</dbReference>
<evidence type="ECO:0000256" key="1">
    <source>
        <dbReference type="ARBA" id="ARBA00010075"/>
    </source>
</evidence>
<evidence type="ECO:0000313" key="9">
    <source>
        <dbReference type="Proteomes" id="UP000001351"/>
    </source>
</evidence>
<dbReference type="SUPFAM" id="SSF53098">
    <property type="entry name" value="Ribonuclease H-like"/>
    <property type="match status" value="1"/>
</dbReference>
<dbReference type="GO" id="GO:0004803">
    <property type="term" value="F:transposase activity"/>
    <property type="evidence" value="ECO:0007669"/>
    <property type="project" value="InterPro"/>
</dbReference>